<comment type="caution">
    <text evidence="4">The sequence shown here is derived from an EMBL/GenBank/DDBJ whole genome shotgun (WGS) entry which is preliminary data.</text>
</comment>
<feature type="region of interest" description="Disordered" evidence="2">
    <location>
        <begin position="175"/>
        <end position="224"/>
    </location>
</feature>
<reference evidence="4 5" key="1">
    <citation type="journal article" date="2024" name="Nat. Commun.">
        <title>Phylogenomics reveals the evolutionary origins of lichenization in chlorophyte algae.</title>
        <authorList>
            <person name="Puginier C."/>
            <person name="Libourel C."/>
            <person name="Otte J."/>
            <person name="Skaloud P."/>
            <person name="Haon M."/>
            <person name="Grisel S."/>
            <person name="Petersen M."/>
            <person name="Berrin J.G."/>
            <person name="Delaux P.M."/>
            <person name="Dal Grande F."/>
            <person name="Keller J."/>
        </authorList>
    </citation>
    <scope>NUCLEOTIDE SEQUENCE [LARGE SCALE GENOMIC DNA]</scope>
    <source>
        <strain evidence="4 5">SAG 2043</strain>
    </source>
</reference>
<gene>
    <name evidence="4" type="ORF">WJX72_009276</name>
</gene>
<feature type="domain" description="BRCT" evidence="3">
    <location>
        <begin position="38"/>
        <end position="136"/>
    </location>
</feature>
<dbReference type="SMART" id="SM00292">
    <property type="entry name" value="BRCT"/>
    <property type="match status" value="1"/>
</dbReference>
<dbReference type="Gene3D" id="3.40.50.10190">
    <property type="entry name" value="BRCT domain"/>
    <property type="match status" value="1"/>
</dbReference>
<dbReference type="GO" id="GO:0007095">
    <property type="term" value="P:mitotic G2 DNA damage checkpoint signaling"/>
    <property type="evidence" value="ECO:0007669"/>
    <property type="project" value="TreeGrafter"/>
</dbReference>
<dbReference type="InterPro" id="IPR001357">
    <property type="entry name" value="BRCT_dom"/>
</dbReference>
<accession>A0AAW1PE66</accession>
<dbReference type="SUPFAM" id="SSF52113">
    <property type="entry name" value="BRCT domain"/>
    <property type="match status" value="1"/>
</dbReference>
<evidence type="ECO:0000313" key="5">
    <source>
        <dbReference type="Proteomes" id="UP001489004"/>
    </source>
</evidence>
<keyword evidence="5" id="KW-1185">Reference proteome</keyword>
<feature type="compositionally biased region" description="Basic residues" evidence="2">
    <location>
        <begin position="203"/>
        <end position="215"/>
    </location>
</feature>
<dbReference type="AlphaFoldDB" id="A0AAW1PE66"/>
<name>A0AAW1PE66_9CHLO</name>
<dbReference type="GO" id="GO:0033314">
    <property type="term" value="P:mitotic DNA replication checkpoint signaling"/>
    <property type="evidence" value="ECO:0007669"/>
    <property type="project" value="TreeGrafter"/>
</dbReference>
<dbReference type="EMBL" id="JALJOR010000009">
    <property type="protein sequence ID" value="KAK9811736.1"/>
    <property type="molecule type" value="Genomic_DNA"/>
</dbReference>
<organism evidence="4 5">
    <name type="scientific">[Myrmecia] bisecta</name>
    <dbReference type="NCBI Taxonomy" id="41462"/>
    <lineage>
        <taxon>Eukaryota</taxon>
        <taxon>Viridiplantae</taxon>
        <taxon>Chlorophyta</taxon>
        <taxon>core chlorophytes</taxon>
        <taxon>Trebouxiophyceae</taxon>
        <taxon>Trebouxiales</taxon>
        <taxon>Trebouxiaceae</taxon>
        <taxon>Myrmecia</taxon>
    </lineage>
</organism>
<evidence type="ECO:0000313" key="4">
    <source>
        <dbReference type="EMBL" id="KAK9811736.1"/>
    </source>
</evidence>
<proteinExistence type="predicted"/>
<dbReference type="GO" id="GO:0006270">
    <property type="term" value="P:DNA replication initiation"/>
    <property type="evidence" value="ECO:0007669"/>
    <property type="project" value="TreeGrafter"/>
</dbReference>
<evidence type="ECO:0000256" key="2">
    <source>
        <dbReference type="SAM" id="MobiDB-lite"/>
    </source>
</evidence>
<keyword evidence="1" id="KW-0677">Repeat</keyword>
<dbReference type="PANTHER" id="PTHR13561">
    <property type="entry name" value="DNA REPLICATION REGULATOR DPB11-RELATED"/>
    <property type="match status" value="1"/>
</dbReference>
<sequence length="242" mass="26218">MRGPKSLVIDTEERVAGQADSILTDDVAGEPPADVSAVMVGYLTGTVVCVSGLSSEERKQVKEQVEAEGGSYTPELSRACTHLVVPKRLPPGLSSKVDLAARNVSNKRWQTHIVDLEWLAQCCSESIRVSEQPYIHVLEVREASRPYGALPRVPAGSGRPQSPLKSQFAAGLVRHPGGGRMMASPPIIKRKSPGPLGNVTMRPRPHQPREKRPRTLSRFAPQPGHVARLLGNQSAYSLTLKS</sequence>
<dbReference type="Proteomes" id="UP001489004">
    <property type="component" value="Unassembled WGS sequence"/>
</dbReference>
<dbReference type="PANTHER" id="PTHR13561:SF20">
    <property type="entry name" value="DNA TOPOISOMERASE 2-BINDING PROTEIN 1"/>
    <property type="match status" value="1"/>
</dbReference>
<dbReference type="InterPro" id="IPR059215">
    <property type="entry name" value="BRCT2_TopBP1-like"/>
</dbReference>
<evidence type="ECO:0000256" key="1">
    <source>
        <dbReference type="ARBA" id="ARBA00022737"/>
    </source>
</evidence>
<protein>
    <recommendedName>
        <fullName evidence="3">BRCT domain-containing protein</fullName>
    </recommendedName>
</protein>
<evidence type="ECO:0000259" key="3">
    <source>
        <dbReference type="PROSITE" id="PS50172"/>
    </source>
</evidence>
<dbReference type="PROSITE" id="PS50172">
    <property type="entry name" value="BRCT"/>
    <property type="match status" value="1"/>
</dbReference>
<dbReference type="CDD" id="cd17731">
    <property type="entry name" value="BRCT_TopBP1_rpt2_like"/>
    <property type="match status" value="1"/>
</dbReference>
<dbReference type="Pfam" id="PF12738">
    <property type="entry name" value="PTCB-BRCT"/>
    <property type="match status" value="1"/>
</dbReference>
<dbReference type="InterPro" id="IPR036420">
    <property type="entry name" value="BRCT_dom_sf"/>
</dbReference>